<dbReference type="InterPro" id="IPR001611">
    <property type="entry name" value="Leu-rich_rpt"/>
</dbReference>
<dbReference type="EMBL" id="BMIA01000002">
    <property type="protein sequence ID" value="GGH40294.1"/>
    <property type="molecule type" value="Genomic_DNA"/>
</dbReference>
<dbReference type="InterPro" id="IPR013783">
    <property type="entry name" value="Ig-like_fold"/>
</dbReference>
<dbReference type="PANTHER" id="PTHR48059:SF32">
    <property type="entry name" value="LEUCINE-RICH REPEAT DOMAIN, L DOMAIN-LIKE PROTEIN-RELATED"/>
    <property type="match status" value="1"/>
</dbReference>
<dbReference type="NCBIfam" id="TIGR04183">
    <property type="entry name" value="Por_Secre_tail"/>
    <property type="match status" value="1"/>
</dbReference>
<reference evidence="5" key="1">
    <citation type="journal article" date="2019" name="Int. J. Syst. Evol. Microbiol.">
        <title>The Global Catalogue of Microorganisms (GCM) 10K type strain sequencing project: providing services to taxonomists for standard genome sequencing and annotation.</title>
        <authorList>
            <consortium name="The Broad Institute Genomics Platform"/>
            <consortium name="The Broad Institute Genome Sequencing Center for Infectious Disease"/>
            <person name="Wu L."/>
            <person name="Ma J."/>
        </authorList>
    </citation>
    <scope>NUCLEOTIDE SEQUENCE [LARGE SCALE GENOMIC DNA]</scope>
    <source>
        <strain evidence="5">CGMCC 1.15288</strain>
    </source>
</reference>
<evidence type="ECO:0000256" key="2">
    <source>
        <dbReference type="SAM" id="SignalP"/>
    </source>
</evidence>
<dbReference type="InterPro" id="IPR051848">
    <property type="entry name" value="PGIP"/>
</dbReference>
<evidence type="ECO:0000313" key="5">
    <source>
        <dbReference type="Proteomes" id="UP000600214"/>
    </source>
</evidence>
<feature type="signal peptide" evidence="2">
    <location>
        <begin position="1"/>
        <end position="18"/>
    </location>
</feature>
<dbReference type="RefSeq" id="WP_188934440.1">
    <property type="nucleotide sequence ID" value="NZ_BMIA01000002.1"/>
</dbReference>
<name>A0ABQ1YXA1_9BACT</name>
<evidence type="ECO:0000256" key="1">
    <source>
        <dbReference type="ARBA" id="ARBA00004196"/>
    </source>
</evidence>
<gene>
    <name evidence="4" type="ORF">GCM10007423_35250</name>
</gene>
<proteinExistence type="predicted"/>
<comment type="subcellular location">
    <subcellularLocation>
        <location evidence="1">Cell envelope</location>
    </subcellularLocation>
</comment>
<feature type="chain" id="PRO_5045039728" description="Secretion system C-terminal sorting domain-containing protein" evidence="2">
    <location>
        <begin position="19"/>
        <end position="587"/>
    </location>
</feature>
<feature type="domain" description="Secretion system C-terminal sorting" evidence="3">
    <location>
        <begin position="521"/>
        <end position="583"/>
    </location>
</feature>
<organism evidence="4 5">
    <name type="scientific">Dyadobacter endophyticus</name>
    <dbReference type="NCBI Taxonomy" id="1749036"/>
    <lineage>
        <taxon>Bacteria</taxon>
        <taxon>Pseudomonadati</taxon>
        <taxon>Bacteroidota</taxon>
        <taxon>Cytophagia</taxon>
        <taxon>Cytophagales</taxon>
        <taxon>Spirosomataceae</taxon>
        <taxon>Dyadobacter</taxon>
    </lineage>
</organism>
<dbReference type="PANTHER" id="PTHR48059">
    <property type="entry name" value="POLYGALACTURONASE INHIBITOR 1"/>
    <property type="match status" value="1"/>
</dbReference>
<dbReference type="InterPro" id="IPR026444">
    <property type="entry name" value="Secre_tail"/>
</dbReference>
<dbReference type="SUPFAM" id="SSF52058">
    <property type="entry name" value="L domain-like"/>
    <property type="match status" value="1"/>
</dbReference>
<comment type="caution">
    <text evidence="4">The sequence shown here is derived from an EMBL/GenBank/DDBJ whole genome shotgun (WGS) entry which is preliminary data.</text>
</comment>
<accession>A0ABQ1YXA1</accession>
<keyword evidence="2" id="KW-0732">Signal</keyword>
<dbReference type="Gene3D" id="3.80.10.10">
    <property type="entry name" value="Ribonuclease Inhibitor"/>
    <property type="match status" value="1"/>
</dbReference>
<protein>
    <recommendedName>
        <fullName evidence="3">Secretion system C-terminal sorting domain-containing protein</fullName>
    </recommendedName>
</protein>
<dbReference type="Proteomes" id="UP000600214">
    <property type="component" value="Unassembled WGS sequence"/>
</dbReference>
<dbReference type="Pfam" id="PF00560">
    <property type="entry name" value="LRR_1"/>
    <property type="match status" value="1"/>
</dbReference>
<dbReference type="Pfam" id="PF18962">
    <property type="entry name" value="Por_Secre_tail"/>
    <property type="match status" value="1"/>
</dbReference>
<evidence type="ECO:0000313" key="4">
    <source>
        <dbReference type="EMBL" id="GGH40294.1"/>
    </source>
</evidence>
<evidence type="ECO:0000259" key="3">
    <source>
        <dbReference type="Pfam" id="PF18962"/>
    </source>
</evidence>
<dbReference type="InterPro" id="IPR032675">
    <property type="entry name" value="LRR_dom_sf"/>
</dbReference>
<dbReference type="Gene3D" id="2.60.40.10">
    <property type="entry name" value="Immunoglobulins"/>
    <property type="match status" value="1"/>
</dbReference>
<sequence>MKQVLSFLLLLCSINSFAQTLEGDRLALVALYNAAGGPNWYSERDNPWPLPSQPGDSPCGWFGVTCENGRVVSIDLGGNELSGQLPPEIGNLTALRDLSLANHGLNLYPPLTGKIPAEFANLTNLENLNLVDNFFGMEGIDVLWGITSLKTLSFTPLWPISESIGNLTNLESLSLLAGRALPSIPNLGNLPSAIGSMTTIKTLSIQTPGFSGAIPGWIGNLVNLNSLTITYAGFSGQIPKELGNLVNATSIMLAGIRQSGNVPAEIGNLAKLNTLVITDCELSGSLPATINNLTQIRKMVFSENNLGRRLPNVSNFDPGALTLYGNKFTFDGLEENFPKLSSGIQQQNLPITINNKVLSVYAGGTLANNTYRWYRFGELVATKTGDSTFVIQEDGNYYVTVNNSVVTTLMLVSETYSATLPVTLVDFRGKSESNQTKLTWKTTSETNNKGFEIERSADARTFEKIGFVDGSGDTKDDQFYHFTDLSPLATGYYRLKQLDYDGKSEHSKVIVVRAGKAVINIYPNPAQTELTVEGTGGNDIVSVFTPAGRSVVTDAALVGGKLDLKDLKEGIYTIKIGDVAKKLLIKR</sequence>
<keyword evidence="5" id="KW-1185">Reference proteome</keyword>